<keyword evidence="4" id="KW-1185">Reference proteome</keyword>
<name>A0A844XZJ0_9SPHN</name>
<dbReference type="InterPro" id="IPR009937">
    <property type="entry name" value="Phage_holin_3_6"/>
</dbReference>
<comment type="caution">
    <text evidence="3">The sequence shown here is derived from an EMBL/GenBank/DDBJ whole genome shotgun (WGS) entry which is preliminary data.</text>
</comment>
<dbReference type="Pfam" id="PF07332">
    <property type="entry name" value="Phage_holin_3_6"/>
    <property type="match status" value="1"/>
</dbReference>
<evidence type="ECO:0000313" key="3">
    <source>
        <dbReference type="EMBL" id="MXO50607.1"/>
    </source>
</evidence>
<keyword evidence="2" id="KW-1133">Transmembrane helix</keyword>
<gene>
    <name evidence="3" type="ORF">GRI42_04725</name>
</gene>
<feature type="region of interest" description="Disordered" evidence="1">
    <location>
        <begin position="1"/>
        <end position="37"/>
    </location>
</feature>
<protein>
    <submittedName>
        <fullName evidence="3">Phage holin family protein</fullName>
    </submittedName>
</protein>
<organism evidence="3 4">
    <name type="scientific">Qipengyuania gaetbuli</name>
    <dbReference type="NCBI Taxonomy" id="266952"/>
    <lineage>
        <taxon>Bacteria</taxon>
        <taxon>Pseudomonadati</taxon>
        <taxon>Pseudomonadota</taxon>
        <taxon>Alphaproteobacteria</taxon>
        <taxon>Sphingomonadales</taxon>
        <taxon>Erythrobacteraceae</taxon>
        <taxon>Qipengyuania</taxon>
    </lineage>
</organism>
<feature type="transmembrane region" description="Helical" evidence="2">
    <location>
        <begin position="105"/>
        <end position="126"/>
    </location>
</feature>
<reference evidence="3 4" key="1">
    <citation type="submission" date="2019-12" db="EMBL/GenBank/DDBJ databases">
        <title>Genomic-based taxomic classification of the family Erythrobacteraceae.</title>
        <authorList>
            <person name="Xu L."/>
        </authorList>
    </citation>
    <scope>NUCLEOTIDE SEQUENCE [LARGE SCALE GENOMIC DNA]</scope>
    <source>
        <strain evidence="3 4">DSM 16225</strain>
    </source>
</reference>
<dbReference type="Proteomes" id="UP000444185">
    <property type="component" value="Unassembled WGS sequence"/>
</dbReference>
<accession>A0A844XZJ0</accession>
<dbReference type="AlphaFoldDB" id="A0A844XZJ0"/>
<sequence>MLEEQERDEAPYNGPVDLPDSYEPEDDDQEPHGPSLTDDIMALLEDGRTYAEAEMAYQKSRAAFAANRFKGAIAFGLGAFGVLHLALIAMTVGLVIALVPLVGPWIATAIVTAALIGLGLLFLSLLKTRIDEIRDAFSDGSDE</sequence>
<keyword evidence="2" id="KW-0472">Membrane</keyword>
<feature type="compositionally biased region" description="Acidic residues" evidence="1">
    <location>
        <begin position="20"/>
        <end position="29"/>
    </location>
</feature>
<evidence type="ECO:0000313" key="4">
    <source>
        <dbReference type="Proteomes" id="UP000444185"/>
    </source>
</evidence>
<dbReference type="EMBL" id="WTYF01000004">
    <property type="protein sequence ID" value="MXO50607.1"/>
    <property type="molecule type" value="Genomic_DNA"/>
</dbReference>
<proteinExistence type="predicted"/>
<evidence type="ECO:0000256" key="2">
    <source>
        <dbReference type="SAM" id="Phobius"/>
    </source>
</evidence>
<evidence type="ECO:0000256" key="1">
    <source>
        <dbReference type="SAM" id="MobiDB-lite"/>
    </source>
</evidence>
<dbReference type="OrthoDB" id="7392290at2"/>
<keyword evidence="2" id="KW-0812">Transmembrane</keyword>
<feature type="transmembrane region" description="Helical" evidence="2">
    <location>
        <begin position="71"/>
        <end position="99"/>
    </location>
</feature>
<dbReference type="RefSeq" id="WP_160607188.1">
    <property type="nucleotide sequence ID" value="NZ_WTYF01000004.1"/>
</dbReference>